<dbReference type="OrthoDB" id="3112936at2759"/>
<accession>A0A8H6WU32</accession>
<dbReference type="AlphaFoldDB" id="A0A8H6WU32"/>
<dbReference type="EMBL" id="JACAZI010000040">
    <property type="protein sequence ID" value="KAF7326739.1"/>
    <property type="molecule type" value="Genomic_DNA"/>
</dbReference>
<protein>
    <submittedName>
        <fullName evidence="1">Uncharacterized protein</fullName>
    </submittedName>
</protein>
<reference evidence="1" key="1">
    <citation type="submission" date="2020-05" db="EMBL/GenBank/DDBJ databases">
        <title>Mycena genomes resolve the evolution of fungal bioluminescence.</title>
        <authorList>
            <person name="Tsai I.J."/>
        </authorList>
    </citation>
    <scope>NUCLEOTIDE SEQUENCE</scope>
    <source>
        <strain evidence="1">CCC161011</strain>
    </source>
</reference>
<gene>
    <name evidence="1" type="ORF">MVEN_02592800</name>
</gene>
<dbReference type="Proteomes" id="UP000620124">
    <property type="component" value="Unassembled WGS sequence"/>
</dbReference>
<evidence type="ECO:0000313" key="1">
    <source>
        <dbReference type="EMBL" id="KAF7326739.1"/>
    </source>
</evidence>
<keyword evidence="2" id="KW-1185">Reference proteome</keyword>
<sequence length="71" mass="8206">MYIDIKHVSLTTRNITCRHHRPLSRFVLAEVTDLTFKFSSHYVPVTAVPADTKNIPSILHHLLLRQILLCL</sequence>
<evidence type="ECO:0000313" key="2">
    <source>
        <dbReference type="Proteomes" id="UP000620124"/>
    </source>
</evidence>
<organism evidence="1 2">
    <name type="scientific">Mycena venus</name>
    <dbReference type="NCBI Taxonomy" id="2733690"/>
    <lineage>
        <taxon>Eukaryota</taxon>
        <taxon>Fungi</taxon>
        <taxon>Dikarya</taxon>
        <taxon>Basidiomycota</taxon>
        <taxon>Agaricomycotina</taxon>
        <taxon>Agaricomycetes</taxon>
        <taxon>Agaricomycetidae</taxon>
        <taxon>Agaricales</taxon>
        <taxon>Marasmiineae</taxon>
        <taxon>Mycenaceae</taxon>
        <taxon>Mycena</taxon>
    </lineage>
</organism>
<comment type="caution">
    <text evidence="1">The sequence shown here is derived from an EMBL/GenBank/DDBJ whole genome shotgun (WGS) entry which is preliminary data.</text>
</comment>
<name>A0A8H6WU32_9AGAR</name>
<proteinExistence type="predicted"/>